<name>A0A376DVF8_CHRCU</name>
<dbReference type="CDD" id="cd00229">
    <property type="entry name" value="SGNH_hydrolase"/>
    <property type="match status" value="1"/>
</dbReference>
<sequence length="629" mass="69002">MGEQINITVTDLIPPDNLATIDANGKLGNAVSKNQFNLKIQNIADELDEKILQIQQQVETDFKGTLSPQDAAPSEDGSYKPTISSKDNIDVDPVNYGTLYVNAGNLRAKEGYDTMFYKKGTAWTKSENKKPDIDYNTTTLNPDSISKAETGKTISKYFKNQTILPRQTSFLKEDIVNVFDKSTSSQGYLNQGVFASNPNYLTSDFTPCQPGDIIRCKTYINWACYDDNKNLVVYDTVPGSAKEFIIPDNTLIAYFRIDAPISEKDTMMIVINIPYPQTYVGYGQNDIEFGDDNFKNLIVSTIKNNQLALREKHFNLLDTSKLSDGFFNSDGSINANPAAKLTDFIPVQPGKTYYAPGAWDSGYFDSNKGNFQLASGTGGTMVIPSGVYYMRVAIPASTLTPTSMIYEKTQNPVDFIPYSLASIISTLPAEQLRPLSSSIRGKKWGNIGDSIANFTTGYRVLIPTMSDCDMYNYAVDGGSYAPKTGQTMVISEEYVNMSNDLDIITVHAGVNDVSGGIAIGSNSDTTNATFKGALNVTYKGLIKKYLGKKIGIITPIQRQNNSDLLPYVDAIKDVAKIYGIPVLDLNAGCGLCPDIPEVKAAYFDDIGLHPNRAGHKVFANKILSFLESL</sequence>
<evidence type="ECO:0000256" key="1">
    <source>
        <dbReference type="SAM" id="MobiDB-lite"/>
    </source>
</evidence>
<evidence type="ECO:0000313" key="6">
    <source>
        <dbReference type="Proteomes" id="UP000273270"/>
    </source>
</evidence>
<dbReference type="GO" id="GO:0016788">
    <property type="term" value="F:hydrolase activity, acting on ester bonds"/>
    <property type="evidence" value="ECO:0007669"/>
    <property type="project" value="UniProtKB-ARBA"/>
</dbReference>
<reference evidence="3" key="2">
    <citation type="submission" date="2018-11" db="EMBL/GenBank/DDBJ databases">
        <title>Proposal to divide the Flavobacteriaceae and reorganize its genera based on Amino Acid Identity values calculated from whole genome sequences.</title>
        <authorList>
            <person name="Nicholson A.C."/>
            <person name="Gulvik C.A."/>
            <person name="Whitney A.M."/>
            <person name="Humrighouse B.W."/>
            <person name="Bell M."/>
            <person name="Holmes B."/>
            <person name="Steigerwalt A."/>
            <person name="Villarma A."/>
            <person name="Sheth M."/>
            <person name="Batra D."/>
            <person name="Pryor J."/>
            <person name="Bernardet J.-F."/>
            <person name="Hugo C."/>
            <person name="Kampfer P."/>
            <person name="Newman J."/>
            <person name="Mcquiston J.R."/>
        </authorList>
    </citation>
    <scope>NUCLEOTIDE SEQUENCE [LARGE SCALE GENOMIC DNA]</scope>
    <source>
        <strain evidence="3">G0188</strain>
    </source>
</reference>
<dbReference type="KEGG" id="ccau:EG346_16865"/>
<evidence type="ECO:0000313" key="4">
    <source>
        <dbReference type="EMBL" id="STC95546.1"/>
    </source>
</evidence>
<dbReference type="RefSeq" id="WP_123880188.1">
    <property type="nucleotide sequence ID" value="NZ_CP033920.1"/>
</dbReference>
<dbReference type="Proteomes" id="UP000273270">
    <property type="component" value="Chromosome"/>
</dbReference>
<reference evidence="4 5" key="1">
    <citation type="submission" date="2018-06" db="EMBL/GenBank/DDBJ databases">
        <authorList>
            <consortium name="Pathogen Informatics"/>
            <person name="Doyle S."/>
        </authorList>
    </citation>
    <scope>NUCLEOTIDE SEQUENCE [LARGE SCALE GENOMIC DNA]</scope>
    <source>
        <strain evidence="4 5">NCTC13533</strain>
    </source>
</reference>
<keyword evidence="6" id="KW-1185">Reference proteome</keyword>
<dbReference type="SUPFAM" id="SSF52266">
    <property type="entry name" value="SGNH hydrolase"/>
    <property type="match status" value="1"/>
</dbReference>
<organism evidence="4 5">
    <name type="scientific">Chryseobacterium carnipullorum</name>
    <dbReference type="NCBI Taxonomy" id="1124835"/>
    <lineage>
        <taxon>Bacteria</taxon>
        <taxon>Pseudomonadati</taxon>
        <taxon>Bacteroidota</taxon>
        <taxon>Flavobacteriia</taxon>
        <taxon>Flavobacteriales</taxon>
        <taxon>Weeksellaceae</taxon>
        <taxon>Chryseobacterium group</taxon>
        <taxon>Chryseobacterium</taxon>
    </lineage>
</organism>
<reference evidence="6" key="3">
    <citation type="submission" date="2018-11" db="EMBL/GenBank/DDBJ databases">
        <title>Proposal to divide the Flavobacteriaceae and reorganize its genera based on Amino Acid Identity values calculated from whole genome sequences.</title>
        <authorList>
            <person name="Nicholson A.C."/>
            <person name="Gulvik C.A."/>
            <person name="Whitney A.M."/>
            <person name="Humrighouse B.W."/>
            <person name="Bell M."/>
            <person name="Holmes B."/>
            <person name="Steigerwalt A.G."/>
            <person name="Villarma A."/>
            <person name="Sheth M."/>
            <person name="Batra D."/>
            <person name="Pryor J."/>
            <person name="Bernardet J.-F."/>
            <person name="Hugo C."/>
            <person name="Kampfer P."/>
            <person name="Newman J."/>
            <person name="McQuiston J.R."/>
        </authorList>
    </citation>
    <scope>NUCLEOTIDE SEQUENCE [LARGE SCALE GENOMIC DNA]</scope>
    <source>
        <strain evidence="6">G0188</strain>
    </source>
</reference>
<evidence type="ECO:0000313" key="3">
    <source>
        <dbReference type="EMBL" id="AZA49748.1"/>
    </source>
</evidence>
<gene>
    <name evidence="3" type="ORF">EG346_16865</name>
    <name evidence="4" type="ORF">NCTC13533_01917</name>
</gene>
<accession>A0A3G6NI57</accession>
<dbReference type="EMBL" id="CP033920">
    <property type="protein sequence ID" value="AZA49748.1"/>
    <property type="molecule type" value="Genomic_DNA"/>
</dbReference>
<keyword evidence="3" id="KW-0378">Hydrolase</keyword>
<dbReference type="AlphaFoldDB" id="A0A376DVF8"/>
<dbReference type="Gene3D" id="3.40.50.1110">
    <property type="entry name" value="SGNH hydrolase"/>
    <property type="match status" value="1"/>
</dbReference>
<feature type="domain" description="SGNH hydrolase-type esterase" evidence="2">
    <location>
        <begin position="502"/>
        <end position="617"/>
    </location>
</feature>
<accession>A0A376DVF8</accession>
<dbReference type="InterPro" id="IPR036514">
    <property type="entry name" value="SGNH_hydro_sf"/>
</dbReference>
<protein>
    <submittedName>
        <fullName evidence="3">SGNH/GDSL hydrolase family protein</fullName>
    </submittedName>
</protein>
<proteinExistence type="predicted"/>
<dbReference type="Pfam" id="PF13472">
    <property type="entry name" value="Lipase_GDSL_2"/>
    <property type="match status" value="1"/>
</dbReference>
<evidence type="ECO:0000313" key="5">
    <source>
        <dbReference type="Proteomes" id="UP000255224"/>
    </source>
</evidence>
<evidence type="ECO:0000259" key="2">
    <source>
        <dbReference type="Pfam" id="PF13472"/>
    </source>
</evidence>
<dbReference type="EMBL" id="UFVQ01000003">
    <property type="protein sequence ID" value="STC95546.1"/>
    <property type="molecule type" value="Genomic_DNA"/>
</dbReference>
<dbReference type="InterPro" id="IPR013830">
    <property type="entry name" value="SGNH_hydro"/>
</dbReference>
<dbReference type="OrthoDB" id="1246242at2"/>
<feature type="region of interest" description="Disordered" evidence="1">
    <location>
        <begin position="63"/>
        <end position="86"/>
    </location>
</feature>
<dbReference type="Proteomes" id="UP000255224">
    <property type="component" value="Unassembled WGS sequence"/>
</dbReference>